<evidence type="ECO:0000313" key="2">
    <source>
        <dbReference type="EMBL" id="ATX77898.1"/>
    </source>
</evidence>
<organism evidence="2 3">
    <name type="scientific">Reinekea forsetii</name>
    <dbReference type="NCBI Taxonomy" id="1336806"/>
    <lineage>
        <taxon>Bacteria</taxon>
        <taxon>Pseudomonadati</taxon>
        <taxon>Pseudomonadota</taxon>
        <taxon>Gammaproteobacteria</taxon>
        <taxon>Oceanospirillales</taxon>
        <taxon>Saccharospirillaceae</taxon>
        <taxon>Reinekea</taxon>
    </lineage>
</organism>
<dbReference type="PANTHER" id="PTHR43441:SF12">
    <property type="entry name" value="RIBOSOMAL N-ACETYLTRANSFERASE YDAF-RELATED"/>
    <property type="match status" value="1"/>
</dbReference>
<keyword evidence="2" id="KW-0808">Transferase</keyword>
<sequence length="179" mass="20062">MRIELANNVALEPLSAAHSQRLYDLTEANRAHLRQWLPWLDHIQSLQDSAAFVQSVGQQSTRDGVPNVALFHHNKLCGVAGFHAVKKMHGSASIGYWLAQGSSGQGVVSTAVRELLRIGFSELKFNKIEIHCAVHNHKSRAIPERLGFQYEGSLRQCEWLYTHFVDHAIYSLLASEYSA</sequence>
<evidence type="ECO:0000259" key="1">
    <source>
        <dbReference type="PROSITE" id="PS51186"/>
    </source>
</evidence>
<proteinExistence type="predicted"/>
<dbReference type="InterPro" id="IPR000182">
    <property type="entry name" value="GNAT_dom"/>
</dbReference>
<dbReference type="Gene3D" id="3.40.630.30">
    <property type="match status" value="1"/>
</dbReference>
<dbReference type="PROSITE" id="PS51186">
    <property type="entry name" value="GNAT"/>
    <property type="match status" value="1"/>
</dbReference>
<dbReference type="GO" id="GO:0008999">
    <property type="term" value="F:protein-N-terminal-alanine acetyltransferase activity"/>
    <property type="evidence" value="ECO:0007669"/>
    <property type="project" value="TreeGrafter"/>
</dbReference>
<evidence type="ECO:0000313" key="3">
    <source>
        <dbReference type="Proteomes" id="UP000229757"/>
    </source>
</evidence>
<dbReference type="PANTHER" id="PTHR43441">
    <property type="entry name" value="RIBOSOMAL-PROTEIN-SERINE ACETYLTRANSFERASE"/>
    <property type="match status" value="1"/>
</dbReference>
<dbReference type="GO" id="GO:1990189">
    <property type="term" value="F:protein N-terminal-serine acetyltransferase activity"/>
    <property type="evidence" value="ECO:0007669"/>
    <property type="project" value="TreeGrafter"/>
</dbReference>
<keyword evidence="3" id="KW-1185">Reference proteome</keyword>
<dbReference type="Proteomes" id="UP000229757">
    <property type="component" value="Chromosome"/>
</dbReference>
<dbReference type="InterPro" id="IPR016181">
    <property type="entry name" value="Acyl_CoA_acyltransferase"/>
</dbReference>
<gene>
    <name evidence="2" type="ORF">REIFOR_02777</name>
</gene>
<accession>A0A2K8KT41</accession>
<dbReference type="InterPro" id="IPR051908">
    <property type="entry name" value="Ribosomal_N-acetyltransferase"/>
</dbReference>
<protein>
    <submittedName>
        <fullName evidence="2">Ribosomal-protein-L7p-serine acetyltransferase</fullName>
    </submittedName>
</protein>
<reference evidence="2 3" key="1">
    <citation type="journal article" date="2017" name="Environ. Microbiol.">
        <title>Genomic and physiological analyses of 'Reinekea forsetii' reveal a versatile opportunistic lifestyle during spring algae blooms.</title>
        <authorList>
            <person name="Avci B."/>
            <person name="Hahnke R.L."/>
            <person name="Chafee M."/>
            <person name="Fischer T."/>
            <person name="Gruber-Vodicka H."/>
            <person name="Tegetmeyer H.E."/>
            <person name="Harder J."/>
            <person name="Fuchs B.M."/>
            <person name="Amann R.I."/>
            <person name="Teeling H."/>
        </authorList>
    </citation>
    <scope>NUCLEOTIDE SEQUENCE [LARGE SCALE GENOMIC DNA]</scope>
    <source>
        <strain evidence="2 3">Hel1_31_D35</strain>
    </source>
</reference>
<feature type="domain" description="N-acetyltransferase" evidence="1">
    <location>
        <begin position="20"/>
        <end position="166"/>
    </location>
</feature>
<dbReference type="EMBL" id="CP011797">
    <property type="protein sequence ID" value="ATX77898.1"/>
    <property type="molecule type" value="Genomic_DNA"/>
</dbReference>
<dbReference type="RefSeq" id="WP_100258119.1">
    <property type="nucleotide sequence ID" value="NZ_CP011797.1"/>
</dbReference>
<dbReference type="KEGG" id="rfo:REIFOR_02777"/>
<name>A0A2K8KT41_9GAMM</name>
<dbReference type="AlphaFoldDB" id="A0A2K8KT41"/>
<dbReference type="SUPFAM" id="SSF55729">
    <property type="entry name" value="Acyl-CoA N-acyltransferases (Nat)"/>
    <property type="match status" value="1"/>
</dbReference>
<dbReference type="OrthoDB" id="9784707at2"/>
<dbReference type="Pfam" id="PF13302">
    <property type="entry name" value="Acetyltransf_3"/>
    <property type="match status" value="1"/>
</dbReference>
<dbReference type="GO" id="GO:0005737">
    <property type="term" value="C:cytoplasm"/>
    <property type="evidence" value="ECO:0007669"/>
    <property type="project" value="TreeGrafter"/>
</dbReference>